<organism evidence="3 4">
    <name type="scientific">Rhizobium alvei</name>
    <dbReference type="NCBI Taxonomy" id="1132659"/>
    <lineage>
        <taxon>Bacteria</taxon>
        <taxon>Pseudomonadati</taxon>
        <taxon>Pseudomonadota</taxon>
        <taxon>Alphaproteobacteria</taxon>
        <taxon>Hyphomicrobiales</taxon>
        <taxon>Rhizobiaceae</taxon>
        <taxon>Rhizobium/Agrobacterium group</taxon>
        <taxon>Rhizobium</taxon>
    </lineage>
</organism>
<dbReference type="EMBL" id="JAUOZU010000001">
    <property type="protein sequence ID" value="MDO6962518.1"/>
    <property type="molecule type" value="Genomic_DNA"/>
</dbReference>
<protein>
    <submittedName>
        <fullName evidence="3">Ldh family oxidoreductase</fullName>
    </submittedName>
</protein>
<evidence type="ECO:0000256" key="1">
    <source>
        <dbReference type="ARBA" id="ARBA00006056"/>
    </source>
</evidence>
<dbReference type="Gene3D" id="3.30.1370.60">
    <property type="entry name" value="Hypothetical oxidoreductase yiak, domain 2"/>
    <property type="match status" value="1"/>
</dbReference>
<dbReference type="InterPro" id="IPR043143">
    <property type="entry name" value="Mal/L-sulf/L-lact_DH-like_NADP"/>
</dbReference>
<evidence type="ECO:0000313" key="4">
    <source>
        <dbReference type="Proteomes" id="UP001174932"/>
    </source>
</evidence>
<reference evidence="3" key="1">
    <citation type="journal article" date="2015" name="Int. J. Syst. Evol. Microbiol.">
        <title>Rhizobium alvei sp. nov., isolated from a freshwater river.</title>
        <authorList>
            <person name="Sheu S.Y."/>
            <person name="Huang H.W."/>
            <person name="Young C.C."/>
            <person name="Chen W.M."/>
        </authorList>
    </citation>
    <scope>NUCLEOTIDE SEQUENCE</scope>
    <source>
        <strain evidence="3">TNR-22</strain>
    </source>
</reference>
<dbReference type="SUPFAM" id="SSF89733">
    <property type="entry name" value="L-sulfolactate dehydrogenase-like"/>
    <property type="match status" value="1"/>
</dbReference>
<dbReference type="InterPro" id="IPR003767">
    <property type="entry name" value="Malate/L-lactate_DH-like"/>
</dbReference>
<reference evidence="3" key="2">
    <citation type="submission" date="2023-07" db="EMBL/GenBank/DDBJ databases">
        <authorList>
            <person name="Shen H."/>
        </authorList>
    </citation>
    <scope>NUCLEOTIDE SEQUENCE</scope>
    <source>
        <strain evidence="3">TNR-22</strain>
    </source>
</reference>
<evidence type="ECO:0000256" key="2">
    <source>
        <dbReference type="ARBA" id="ARBA00023002"/>
    </source>
</evidence>
<dbReference type="PANTHER" id="PTHR11091">
    <property type="entry name" value="OXIDOREDUCTASE-RELATED"/>
    <property type="match status" value="1"/>
</dbReference>
<dbReference type="Gene3D" id="1.10.1530.10">
    <property type="match status" value="1"/>
</dbReference>
<dbReference type="Proteomes" id="UP001174932">
    <property type="component" value="Unassembled WGS sequence"/>
</dbReference>
<name>A0ABT8YFQ6_9HYPH</name>
<dbReference type="Pfam" id="PF02615">
    <property type="entry name" value="Ldh_2"/>
    <property type="match status" value="1"/>
</dbReference>
<dbReference type="PANTHER" id="PTHR11091:SF0">
    <property type="entry name" value="MALATE DEHYDROGENASE"/>
    <property type="match status" value="1"/>
</dbReference>
<keyword evidence="2" id="KW-0560">Oxidoreductase</keyword>
<gene>
    <name evidence="3" type="ORF">Q4481_01040</name>
</gene>
<dbReference type="InterPro" id="IPR036111">
    <property type="entry name" value="Mal/L-sulfo/L-lacto_DH-like_sf"/>
</dbReference>
<comment type="caution">
    <text evidence="3">The sequence shown here is derived from an EMBL/GenBank/DDBJ whole genome shotgun (WGS) entry which is preliminary data.</text>
</comment>
<accession>A0ABT8YFQ6</accession>
<evidence type="ECO:0000313" key="3">
    <source>
        <dbReference type="EMBL" id="MDO6962518.1"/>
    </source>
</evidence>
<dbReference type="RefSeq" id="WP_304374368.1">
    <property type="nucleotide sequence ID" value="NZ_JAUOZU010000001.1"/>
</dbReference>
<dbReference type="InterPro" id="IPR043144">
    <property type="entry name" value="Mal/L-sulf/L-lact_DH-like_ah"/>
</dbReference>
<comment type="similarity">
    <text evidence="1">Belongs to the LDH2/MDH2 oxidoreductase family.</text>
</comment>
<keyword evidence="4" id="KW-1185">Reference proteome</keyword>
<sequence>MSKPVKLTADQASDLIFDALVGAGTVARNARYLADAVLETELAGLDGHGFHWLKVYCEHVQAGKVDGKATPVVKRMTNVAFRVDAKNGFAHPAIEKGLAHLIPAAQDHGIAAMAVHNSYNAGTLGFHTAQIAEQGLVALGFANSVPAMAPVGGRNPVIGTNPVSFAVPGRKGRVAFLIDQSSSTVAWTAVKRAAEENRVIPEGWALDREGKPTTDPQKALEGSMAPAGGYKGFGWGLIVEALCAAVAGANRGVEMGSMTENDGLPVGAGQFFIALEPKVFSGGLFEKQIERLIASITAQSGARLPNARRVESRNKMLKSGLTIDRELHDVLKAYATRSI</sequence>
<proteinExistence type="inferred from homology"/>